<reference evidence="11 12" key="1">
    <citation type="submission" date="2017-07" db="EMBL/GenBank/DDBJ databases">
        <title>Genome sequencing and assembly of Paenibacillus rigui.</title>
        <authorList>
            <person name="Mayilraj S."/>
        </authorList>
    </citation>
    <scope>NUCLEOTIDE SEQUENCE [LARGE SCALE GENOMIC DNA]</scope>
    <source>
        <strain evidence="11 12">JCM 16352</strain>
    </source>
</reference>
<evidence type="ECO:0000256" key="8">
    <source>
        <dbReference type="ARBA" id="ARBA00023012"/>
    </source>
</evidence>
<dbReference type="GO" id="GO:0000155">
    <property type="term" value="F:phosphorelay sensor kinase activity"/>
    <property type="evidence" value="ECO:0007669"/>
    <property type="project" value="InterPro"/>
</dbReference>
<dbReference type="InterPro" id="IPR005467">
    <property type="entry name" value="His_kinase_dom"/>
</dbReference>
<dbReference type="Gene3D" id="1.10.1760.20">
    <property type="match status" value="1"/>
</dbReference>
<dbReference type="SMART" id="SM00388">
    <property type="entry name" value="HisKA"/>
    <property type="match status" value="1"/>
</dbReference>
<evidence type="ECO:0000256" key="7">
    <source>
        <dbReference type="ARBA" id="ARBA00022840"/>
    </source>
</evidence>
<dbReference type="CDD" id="cd00082">
    <property type="entry name" value="HisKA"/>
    <property type="match status" value="1"/>
</dbReference>
<dbReference type="PANTHER" id="PTHR43065:SF46">
    <property type="entry name" value="C4-DICARBOXYLATE TRANSPORT SENSOR PROTEIN DCTB"/>
    <property type="match status" value="1"/>
</dbReference>
<dbReference type="PROSITE" id="PS50109">
    <property type="entry name" value="HIS_KIN"/>
    <property type="match status" value="1"/>
</dbReference>
<dbReference type="EC" id="2.7.13.3" evidence="2"/>
<dbReference type="SUPFAM" id="SSF47384">
    <property type="entry name" value="Homodimeric domain of signal transducing histidine kinase"/>
    <property type="match status" value="1"/>
</dbReference>
<keyword evidence="4" id="KW-0808">Transferase</keyword>
<dbReference type="SUPFAM" id="SSF55874">
    <property type="entry name" value="ATPase domain of HSP90 chaperone/DNA topoisomerase II/histidine kinase"/>
    <property type="match status" value="1"/>
</dbReference>
<keyword evidence="9" id="KW-1133">Transmembrane helix</keyword>
<dbReference type="SMART" id="SM00387">
    <property type="entry name" value="HATPase_c"/>
    <property type="match status" value="1"/>
</dbReference>
<dbReference type="OrthoDB" id="9815750at2"/>
<proteinExistence type="predicted"/>
<feature type="transmembrane region" description="Helical" evidence="9">
    <location>
        <begin position="72"/>
        <end position="97"/>
    </location>
</feature>
<dbReference type="InterPro" id="IPR004358">
    <property type="entry name" value="Sig_transdc_His_kin-like_C"/>
</dbReference>
<sequence>MNFINQLLLNMLIIISAITLFQIFWMDRQQKIESLLTQTIFASICALSALFCMSHPMRLTEGLQFDFRMIPLAICLLNISWRPSLIVVGSIIAYLIYYGSNDVVLYGNLLSCLLSVVLVLCCRLLVMLDNRRKNVMNAALLGFLLGIVTSILTYCLQVWVNATLLPLYLVYYTVFSLLQGVTLGIIIRIIEQIKENMLLRQQSQDTEKINVLSGLAASFAHEIRNPMTVARGFMQILKQPGISEEKRQIYTSMVVEEIDKAQTIVNDYLTFAKPQLEAIELLDAKPLILEALHSIEPYAKLCHVDVEAKLDDKLYISANRDKFAQCMMHLCKNGIEAMPNGGKLQVIGTVQNHSVCIDIIDHGVGMTPEEIRRLGTPFYSTRDKGTGLGMMVTYRVIQMIQGKIDVTSEVGKGTCFSLLIPSLHIKSYH</sequence>
<dbReference type="AlphaFoldDB" id="A0A229UT24"/>
<evidence type="ECO:0000313" key="12">
    <source>
        <dbReference type="Proteomes" id="UP000215509"/>
    </source>
</evidence>
<feature type="transmembrane region" description="Helical" evidence="9">
    <location>
        <begin position="166"/>
        <end position="190"/>
    </location>
</feature>
<keyword evidence="12" id="KW-1185">Reference proteome</keyword>
<feature type="transmembrane region" description="Helical" evidence="9">
    <location>
        <begin position="103"/>
        <end position="126"/>
    </location>
</feature>
<keyword evidence="7" id="KW-0067">ATP-binding</keyword>
<organism evidence="11 12">
    <name type="scientific">Paenibacillus rigui</name>
    <dbReference type="NCBI Taxonomy" id="554312"/>
    <lineage>
        <taxon>Bacteria</taxon>
        <taxon>Bacillati</taxon>
        <taxon>Bacillota</taxon>
        <taxon>Bacilli</taxon>
        <taxon>Bacillales</taxon>
        <taxon>Paenibacillaceae</taxon>
        <taxon>Paenibacillus</taxon>
    </lineage>
</organism>
<feature type="transmembrane region" description="Helical" evidence="9">
    <location>
        <begin position="32"/>
        <end position="52"/>
    </location>
</feature>
<dbReference type="EMBL" id="NMQW01000012">
    <property type="protein sequence ID" value="OXM86787.1"/>
    <property type="molecule type" value="Genomic_DNA"/>
</dbReference>
<evidence type="ECO:0000313" key="11">
    <source>
        <dbReference type="EMBL" id="OXM86787.1"/>
    </source>
</evidence>
<evidence type="ECO:0000256" key="4">
    <source>
        <dbReference type="ARBA" id="ARBA00022679"/>
    </source>
</evidence>
<keyword evidence="6 11" id="KW-0418">Kinase</keyword>
<dbReference type="InterPro" id="IPR036890">
    <property type="entry name" value="HATPase_C_sf"/>
</dbReference>
<dbReference type="Pfam" id="PF02518">
    <property type="entry name" value="HATPase_c"/>
    <property type="match status" value="1"/>
</dbReference>
<gene>
    <name evidence="11" type="ORF">CF651_08020</name>
</gene>
<keyword evidence="5" id="KW-0547">Nucleotide-binding</keyword>
<evidence type="ECO:0000256" key="1">
    <source>
        <dbReference type="ARBA" id="ARBA00000085"/>
    </source>
</evidence>
<comment type="caution">
    <text evidence="11">The sequence shown here is derived from an EMBL/GenBank/DDBJ whole genome shotgun (WGS) entry which is preliminary data.</text>
</comment>
<dbReference type="RefSeq" id="WP_094014336.1">
    <property type="nucleotide sequence ID" value="NZ_NMQW01000012.1"/>
</dbReference>
<dbReference type="PANTHER" id="PTHR43065">
    <property type="entry name" value="SENSOR HISTIDINE KINASE"/>
    <property type="match status" value="1"/>
</dbReference>
<protein>
    <recommendedName>
        <fullName evidence="2">histidine kinase</fullName>
        <ecNumber evidence="2">2.7.13.3</ecNumber>
    </recommendedName>
</protein>
<dbReference type="GO" id="GO:0005524">
    <property type="term" value="F:ATP binding"/>
    <property type="evidence" value="ECO:0007669"/>
    <property type="project" value="UniProtKB-KW"/>
</dbReference>
<dbReference type="InterPro" id="IPR036097">
    <property type="entry name" value="HisK_dim/P_sf"/>
</dbReference>
<feature type="domain" description="Histidine kinase" evidence="10">
    <location>
        <begin position="218"/>
        <end position="424"/>
    </location>
</feature>
<keyword evidence="9" id="KW-0472">Membrane</keyword>
<evidence type="ECO:0000256" key="9">
    <source>
        <dbReference type="SAM" id="Phobius"/>
    </source>
</evidence>
<evidence type="ECO:0000256" key="5">
    <source>
        <dbReference type="ARBA" id="ARBA00022741"/>
    </source>
</evidence>
<keyword evidence="3" id="KW-0597">Phosphoprotein</keyword>
<accession>A0A229UT24</accession>
<evidence type="ECO:0000256" key="6">
    <source>
        <dbReference type="ARBA" id="ARBA00022777"/>
    </source>
</evidence>
<keyword evidence="9" id="KW-0812">Transmembrane</keyword>
<dbReference type="InterPro" id="IPR003594">
    <property type="entry name" value="HATPase_dom"/>
</dbReference>
<dbReference type="PRINTS" id="PR00344">
    <property type="entry name" value="BCTRLSENSOR"/>
</dbReference>
<feature type="transmembrane region" description="Helical" evidence="9">
    <location>
        <begin position="138"/>
        <end position="160"/>
    </location>
</feature>
<evidence type="ECO:0000259" key="10">
    <source>
        <dbReference type="PROSITE" id="PS50109"/>
    </source>
</evidence>
<name>A0A229UT24_9BACL</name>
<dbReference type="Proteomes" id="UP000215509">
    <property type="component" value="Unassembled WGS sequence"/>
</dbReference>
<dbReference type="Pfam" id="PF00512">
    <property type="entry name" value="HisKA"/>
    <property type="match status" value="1"/>
</dbReference>
<feature type="transmembrane region" description="Helical" evidence="9">
    <location>
        <begin position="7"/>
        <end position="26"/>
    </location>
</feature>
<dbReference type="Gene3D" id="1.10.287.130">
    <property type="match status" value="1"/>
</dbReference>
<evidence type="ECO:0000256" key="3">
    <source>
        <dbReference type="ARBA" id="ARBA00022553"/>
    </source>
</evidence>
<keyword evidence="8" id="KW-0902">Two-component regulatory system</keyword>
<comment type="catalytic activity">
    <reaction evidence="1">
        <text>ATP + protein L-histidine = ADP + protein N-phospho-L-histidine.</text>
        <dbReference type="EC" id="2.7.13.3"/>
    </reaction>
</comment>
<evidence type="ECO:0000256" key="2">
    <source>
        <dbReference type="ARBA" id="ARBA00012438"/>
    </source>
</evidence>
<dbReference type="Gene3D" id="3.30.565.10">
    <property type="entry name" value="Histidine kinase-like ATPase, C-terminal domain"/>
    <property type="match status" value="1"/>
</dbReference>
<dbReference type="InterPro" id="IPR003661">
    <property type="entry name" value="HisK_dim/P_dom"/>
</dbReference>